<protein>
    <submittedName>
        <fullName evidence="2">Uncharacterized protein</fullName>
    </submittedName>
</protein>
<dbReference type="Proteomes" id="UP001280121">
    <property type="component" value="Unassembled WGS sequence"/>
</dbReference>
<feature type="region of interest" description="Disordered" evidence="1">
    <location>
        <begin position="1"/>
        <end position="26"/>
    </location>
</feature>
<organism evidence="2 3">
    <name type="scientific">Dipteronia dyeriana</name>
    <dbReference type="NCBI Taxonomy" id="168575"/>
    <lineage>
        <taxon>Eukaryota</taxon>
        <taxon>Viridiplantae</taxon>
        <taxon>Streptophyta</taxon>
        <taxon>Embryophyta</taxon>
        <taxon>Tracheophyta</taxon>
        <taxon>Spermatophyta</taxon>
        <taxon>Magnoliopsida</taxon>
        <taxon>eudicotyledons</taxon>
        <taxon>Gunneridae</taxon>
        <taxon>Pentapetalae</taxon>
        <taxon>rosids</taxon>
        <taxon>malvids</taxon>
        <taxon>Sapindales</taxon>
        <taxon>Sapindaceae</taxon>
        <taxon>Hippocastanoideae</taxon>
        <taxon>Acereae</taxon>
        <taxon>Dipteronia</taxon>
    </lineage>
</organism>
<dbReference type="AlphaFoldDB" id="A0AAD9WLF3"/>
<keyword evidence="3" id="KW-1185">Reference proteome</keyword>
<comment type="caution">
    <text evidence="2">The sequence shown here is derived from an EMBL/GenBank/DDBJ whole genome shotgun (WGS) entry which is preliminary data.</text>
</comment>
<dbReference type="EMBL" id="JANJYI010000009">
    <property type="protein sequence ID" value="KAK2634365.1"/>
    <property type="molecule type" value="Genomic_DNA"/>
</dbReference>
<reference evidence="2" key="1">
    <citation type="journal article" date="2023" name="Plant J.">
        <title>Genome sequences and population genomics provide insights into the demographic history, inbreeding, and mutation load of two 'living fossil' tree species of Dipteronia.</title>
        <authorList>
            <person name="Feng Y."/>
            <person name="Comes H.P."/>
            <person name="Chen J."/>
            <person name="Zhu S."/>
            <person name="Lu R."/>
            <person name="Zhang X."/>
            <person name="Li P."/>
            <person name="Qiu J."/>
            <person name="Olsen K.M."/>
            <person name="Qiu Y."/>
        </authorList>
    </citation>
    <scope>NUCLEOTIDE SEQUENCE</scope>
    <source>
        <strain evidence="2">KIB01</strain>
    </source>
</reference>
<evidence type="ECO:0000313" key="3">
    <source>
        <dbReference type="Proteomes" id="UP001280121"/>
    </source>
</evidence>
<name>A0AAD9WLF3_9ROSI</name>
<evidence type="ECO:0000313" key="2">
    <source>
        <dbReference type="EMBL" id="KAK2634365.1"/>
    </source>
</evidence>
<accession>A0AAD9WLF3</accession>
<gene>
    <name evidence="2" type="ORF">Ddye_029157</name>
</gene>
<feature type="compositionally biased region" description="Basic and acidic residues" evidence="1">
    <location>
        <begin position="1"/>
        <end position="17"/>
    </location>
</feature>
<proteinExistence type="predicted"/>
<sequence>MQEHNKQYEKAVRELEKGRRKGKAIKEEKKMKKNNNNRGFWWDESIDKMRLEELEEYVRGLMKLRSTVTSRISDMIMINHYLMPPTAATIASVATSLDVLPINNNGFVFNGNSNSVCGIDD</sequence>
<evidence type="ECO:0000256" key="1">
    <source>
        <dbReference type="SAM" id="MobiDB-lite"/>
    </source>
</evidence>